<dbReference type="Proteomes" id="UP000184432">
    <property type="component" value="Unassembled WGS sequence"/>
</dbReference>
<keyword evidence="1" id="KW-0285">Flavoprotein</keyword>
<feature type="domain" description="PAS" evidence="4">
    <location>
        <begin position="58"/>
        <end position="103"/>
    </location>
</feature>
<protein>
    <submittedName>
        <fullName evidence="5">PAS domain-containing protein</fullName>
    </submittedName>
</protein>
<organism evidence="5 6">
    <name type="scientific">Aquimarina spongiae</name>
    <dbReference type="NCBI Taxonomy" id="570521"/>
    <lineage>
        <taxon>Bacteria</taxon>
        <taxon>Pseudomonadati</taxon>
        <taxon>Bacteroidota</taxon>
        <taxon>Flavobacteriia</taxon>
        <taxon>Flavobacteriales</taxon>
        <taxon>Flavobacteriaceae</taxon>
        <taxon>Aquimarina</taxon>
    </lineage>
</organism>
<reference evidence="6" key="1">
    <citation type="submission" date="2016-11" db="EMBL/GenBank/DDBJ databases">
        <authorList>
            <person name="Varghese N."/>
            <person name="Submissions S."/>
        </authorList>
    </citation>
    <scope>NUCLEOTIDE SEQUENCE [LARGE SCALE GENOMIC DNA]</scope>
    <source>
        <strain evidence="6">DSM 22623</strain>
    </source>
</reference>
<keyword evidence="3" id="KW-0157">Chromophore</keyword>
<dbReference type="Gene3D" id="3.30.450.20">
    <property type="entry name" value="PAS domain"/>
    <property type="match status" value="1"/>
</dbReference>
<dbReference type="CDD" id="cd00130">
    <property type="entry name" value="PAS"/>
    <property type="match status" value="1"/>
</dbReference>
<evidence type="ECO:0000259" key="4">
    <source>
        <dbReference type="PROSITE" id="PS50112"/>
    </source>
</evidence>
<proteinExistence type="predicted"/>
<gene>
    <name evidence="5" type="ORF">SAMN04488508_102433</name>
</gene>
<dbReference type="InterPro" id="IPR035965">
    <property type="entry name" value="PAS-like_dom_sf"/>
</dbReference>
<dbReference type="PROSITE" id="PS50112">
    <property type="entry name" value="PAS"/>
    <property type="match status" value="1"/>
</dbReference>
<dbReference type="PANTHER" id="PTHR47429">
    <property type="entry name" value="PROTEIN TWIN LOV 1"/>
    <property type="match status" value="1"/>
</dbReference>
<dbReference type="EMBL" id="FQYP01000002">
    <property type="protein sequence ID" value="SHI68163.1"/>
    <property type="molecule type" value="Genomic_DNA"/>
</dbReference>
<dbReference type="SUPFAM" id="SSF55785">
    <property type="entry name" value="PYP-like sensor domain (PAS domain)"/>
    <property type="match status" value="1"/>
</dbReference>
<dbReference type="OrthoDB" id="5760647at2"/>
<dbReference type="InterPro" id="IPR000014">
    <property type="entry name" value="PAS"/>
</dbReference>
<dbReference type="STRING" id="570521.SAMN04488508_102433"/>
<keyword evidence="2" id="KW-0288">FMN</keyword>
<evidence type="ECO:0000313" key="6">
    <source>
        <dbReference type="Proteomes" id="UP000184432"/>
    </source>
</evidence>
<dbReference type="RefSeq" id="WP_073315214.1">
    <property type="nucleotide sequence ID" value="NZ_FQYP01000002.1"/>
</dbReference>
<dbReference type="AlphaFoldDB" id="A0A1M6D4Z8"/>
<evidence type="ECO:0000256" key="1">
    <source>
        <dbReference type="ARBA" id="ARBA00022630"/>
    </source>
</evidence>
<sequence>MKEFSGYDHMMAEYYEGLSNYVLPLLSWEFYGEYHSSLEAYKQDLSELKKITKNWDFEKDYLSEFVDKHSVVVVTSPELKIVYASSNITKLNGYSPKEVIGNSPKMFQGKDTCLKTSAKIRAAVDKLEPFQVAILNYRKDQTPYTCVIKGYPVLNKKGKLINYIAFEKAA</sequence>
<evidence type="ECO:0000256" key="3">
    <source>
        <dbReference type="ARBA" id="ARBA00022991"/>
    </source>
</evidence>
<name>A0A1M6D4Z8_9FLAO</name>
<evidence type="ECO:0000313" key="5">
    <source>
        <dbReference type="EMBL" id="SHI68163.1"/>
    </source>
</evidence>
<evidence type="ECO:0000256" key="2">
    <source>
        <dbReference type="ARBA" id="ARBA00022643"/>
    </source>
</evidence>
<dbReference type="PANTHER" id="PTHR47429:SF2">
    <property type="entry name" value="PROTEIN TWIN LOV 1"/>
    <property type="match status" value="1"/>
</dbReference>
<accession>A0A1M6D4Z8</accession>
<dbReference type="Pfam" id="PF13426">
    <property type="entry name" value="PAS_9"/>
    <property type="match status" value="1"/>
</dbReference>
<keyword evidence="6" id="KW-1185">Reference proteome</keyword>